<dbReference type="Proteomes" id="UP000887575">
    <property type="component" value="Unassembled WGS sequence"/>
</dbReference>
<dbReference type="AlphaFoldDB" id="A0AAF3FBK6"/>
<sequence>MNRPLRRFNPMISAFRRAPLSFELTTTYTGKQKMVLIARTADGDDVARAHPFAQDLQAMGRVIVVSVEFDVSSLAVLASDDAAFEWNDPMSPYPLIDFWNTQLSK</sequence>
<dbReference type="WBParaSite" id="MBELARI_LOCUS4185">
    <property type="protein sequence ID" value="MBELARI_LOCUS4185"/>
    <property type="gene ID" value="MBELARI_LOCUS4185"/>
</dbReference>
<name>A0AAF3FBK6_9BILA</name>
<evidence type="ECO:0000313" key="1">
    <source>
        <dbReference type="Proteomes" id="UP000887575"/>
    </source>
</evidence>
<organism evidence="1 2">
    <name type="scientific">Mesorhabditis belari</name>
    <dbReference type="NCBI Taxonomy" id="2138241"/>
    <lineage>
        <taxon>Eukaryota</taxon>
        <taxon>Metazoa</taxon>
        <taxon>Ecdysozoa</taxon>
        <taxon>Nematoda</taxon>
        <taxon>Chromadorea</taxon>
        <taxon>Rhabditida</taxon>
        <taxon>Rhabditina</taxon>
        <taxon>Rhabditomorpha</taxon>
        <taxon>Rhabditoidea</taxon>
        <taxon>Rhabditidae</taxon>
        <taxon>Mesorhabditinae</taxon>
        <taxon>Mesorhabditis</taxon>
    </lineage>
</organism>
<evidence type="ECO:0000313" key="2">
    <source>
        <dbReference type="WBParaSite" id="MBELARI_LOCUS4185"/>
    </source>
</evidence>
<proteinExistence type="predicted"/>
<accession>A0AAF3FBK6</accession>
<reference evidence="2" key="1">
    <citation type="submission" date="2024-02" db="UniProtKB">
        <authorList>
            <consortium name="WormBaseParasite"/>
        </authorList>
    </citation>
    <scope>IDENTIFICATION</scope>
</reference>
<protein>
    <submittedName>
        <fullName evidence="2">Uncharacterized protein</fullName>
    </submittedName>
</protein>
<keyword evidence="1" id="KW-1185">Reference proteome</keyword>